<gene>
    <name evidence="3" type="primary">yfaD</name>
    <name evidence="3" type="ORF">SSYIS1_40080</name>
</gene>
<dbReference type="EMBL" id="AP019532">
    <property type="protein sequence ID" value="BBI93012.1"/>
    <property type="molecule type" value="Genomic_DNA"/>
</dbReference>
<evidence type="ECO:0000313" key="4">
    <source>
        <dbReference type="Proteomes" id="UP000324392"/>
    </source>
</evidence>
<dbReference type="PANTHER" id="PTHR34611:SF2">
    <property type="entry name" value="INACTIVE RECOMBINATION-PROMOTING NUCLEASE-LIKE PROTEIN RPNE-RELATED"/>
    <property type="match status" value="1"/>
</dbReference>
<dbReference type="AlphaFoldDB" id="A0A455VJ10"/>
<comment type="similarity">
    <text evidence="1">Belongs to the Rpn/YhgA-like nuclease family.</text>
</comment>
<dbReference type="PANTHER" id="PTHR34611">
    <property type="match status" value="1"/>
</dbReference>
<keyword evidence="3" id="KW-0614">Plasmid</keyword>
<dbReference type="InterPro" id="IPR010106">
    <property type="entry name" value="RpnA"/>
</dbReference>
<organism evidence="3 4">
    <name type="scientific">Serratia symbiotica</name>
    <dbReference type="NCBI Taxonomy" id="138074"/>
    <lineage>
        <taxon>Bacteria</taxon>
        <taxon>Pseudomonadati</taxon>
        <taxon>Pseudomonadota</taxon>
        <taxon>Gammaproteobacteria</taxon>
        <taxon>Enterobacterales</taxon>
        <taxon>Yersiniaceae</taxon>
        <taxon>Serratia</taxon>
    </lineage>
</organism>
<accession>A0A455VJ10</accession>
<sequence length="330" mass="37801">MARLILHGYTALMKKTISHHDSLFKKFLGDITIARDFLQIHLPEKFRQLCDFSTLTMESGSFIEPDLRSQCSDMLYSVRTTTGVGYIYTLIEHQSRPEKLMAFRLLRYAVAAMQRHLEQGNDTLPVVIPLLFYQGNTSPYPYTTHWLDCFADPELAKSVYMQAFPLVDVTAIPDEEIITHRHVALMELVMKHIRTRDMLELSHEIASLLNQWVLQPELFRGLICYIVERGNTSDAKQFLHQIAEKATDYREVVMTIAEQLRQEGEKQGIEKGIHLGEQRGIEKGIQLGEQKGRHEAKIHMARQFLANGVDRAIVKMSTGLSDAEINALMD</sequence>
<dbReference type="InterPro" id="IPR006842">
    <property type="entry name" value="Transposase_31"/>
</dbReference>
<evidence type="ECO:0000259" key="2">
    <source>
        <dbReference type="Pfam" id="PF04754"/>
    </source>
</evidence>
<geneLocation type="plasmid" evidence="4">
    <name>pssyis1 dna</name>
</geneLocation>
<dbReference type="InterPro" id="IPR051699">
    <property type="entry name" value="Rpn/YhgA-like_nuclease"/>
</dbReference>
<dbReference type="GO" id="GO:0006310">
    <property type="term" value="P:DNA recombination"/>
    <property type="evidence" value="ECO:0007669"/>
    <property type="project" value="TreeGrafter"/>
</dbReference>
<evidence type="ECO:0000313" key="3">
    <source>
        <dbReference type="EMBL" id="BBI93012.1"/>
    </source>
</evidence>
<protein>
    <recommendedName>
        <fullName evidence="2">Transposase (putative) YhgA-like domain-containing protein</fullName>
    </recommendedName>
</protein>
<evidence type="ECO:0000256" key="1">
    <source>
        <dbReference type="ARBA" id="ARBA00009787"/>
    </source>
</evidence>
<feature type="domain" description="Transposase (putative) YhgA-like" evidence="2">
    <location>
        <begin position="19"/>
        <end position="212"/>
    </location>
</feature>
<proteinExistence type="inferred from homology"/>
<reference evidence="3 4" key="1">
    <citation type="submission" date="2019-03" db="EMBL/GenBank/DDBJ databases">
        <title>The genome sequence of Candidatus Serratia symbiotica strain IS.</title>
        <authorList>
            <person name="Nikoh N."/>
            <person name="Koga R."/>
            <person name="Oshima K."/>
            <person name="Hattori M."/>
            <person name="Fukatsu T."/>
        </authorList>
    </citation>
    <scope>NUCLEOTIDE SEQUENCE [LARGE SCALE GENOMIC DNA]</scope>
    <source>
        <strain evidence="3 4">IS</strain>
        <plasmid evidence="4">pssyis1 dna</plasmid>
    </source>
</reference>
<dbReference type="GO" id="GO:1990238">
    <property type="term" value="F:double-stranded DNA endonuclease activity"/>
    <property type="evidence" value="ECO:0007669"/>
    <property type="project" value="TreeGrafter"/>
</dbReference>
<name>A0A455VJ10_9GAMM</name>
<dbReference type="Pfam" id="PF04754">
    <property type="entry name" value="Transposase_31"/>
    <property type="match status" value="1"/>
</dbReference>
<dbReference type="NCBIfam" id="TIGR01784">
    <property type="entry name" value="T_den_put_tspse"/>
    <property type="match status" value="1"/>
</dbReference>
<dbReference type="Proteomes" id="UP000324392">
    <property type="component" value="Plasmid pSsyis1"/>
</dbReference>